<accession>D7KW71</accession>
<evidence type="ECO:0000313" key="2">
    <source>
        <dbReference type="Proteomes" id="UP000008694"/>
    </source>
</evidence>
<proteinExistence type="predicted"/>
<dbReference type="EMBL" id="GL348714">
    <property type="protein sequence ID" value="EFH64377.1"/>
    <property type="molecule type" value="Genomic_DNA"/>
</dbReference>
<dbReference type="Proteomes" id="UP000008694">
    <property type="component" value="Unassembled WGS sequence"/>
</dbReference>
<organism evidence="2">
    <name type="scientific">Arabidopsis lyrata subsp. lyrata</name>
    <name type="common">Lyre-leaved rock-cress</name>
    <dbReference type="NCBI Taxonomy" id="81972"/>
    <lineage>
        <taxon>Eukaryota</taxon>
        <taxon>Viridiplantae</taxon>
        <taxon>Streptophyta</taxon>
        <taxon>Embryophyta</taxon>
        <taxon>Tracheophyta</taxon>
        <taxon>Spermatophyta</taxon>
        <taxon>Magnoliopsida</taxon>
        <taxon>eudicotyledons</taxon>
        <taxon>Gunneridae</taxon>
        <taxon>Pentapetalae</taxon>
        <taxon>rosids</taxon>
        <taxon>malvids</taxon>
        <taxon>Brassicales</taxon>
        <taxon>Brassicaceae</taxon>
        <taxon>Camelineae</taxon>
        <taxon>Arabidopsis</taxon>
    </lineage>
</organism>
<evidence type="ECO:0000313" key="1">
    <source>
        <dbReference type="EMBL" id="EFH64377.1"/>
    </source>
</evidence>
<reference evidence="2" key="1">
    <citation type="journal article" date="2011" name="Nat. Genet.">
        <title>The Arabidopsis lyrata genome sequence and the basis of rapid genome size change.</title>
        <authorList>
            <person name="Hu T.T."/>
            <person name="Pattyn P."/>
            <person name="Bakker E.G."/>
            <person name="Cao J."/>
            <person name="Cheng J.-F."/>
            <person name="Clark R.M."/>
            <person name="Fahlgren N."/>
            <person name="Fawcett J.A."/>
            <person name="Grimwood J."/>
            <person name="Gundlach H."/>
            <person name="Haberer G."/>
            <person name="Hollister J.D."/>
            <person name="Ossowski S."/>
            <person name="Ottilar R.P."/>
            <person name="Salamov A.A."/>
            <person name="Schneeberger K."/>
            <person name="Spannagl M."/>
            <person name="Wang X."/>
            <person name="Yang L."/>
            <person name="Nasrallah M.E."/>
            <person name="Bergelson J."/>
            <person name="Carrington J.C."/>
            <person name="Gaut B.S."/>
            <person name="Schmutz J."/>
            <person name="Mayer K.F.X."/>
            <person name="Van de Peer Y."/>
            <person name="Grigoriev I.V."/>
            <person name="Nordborg M."/>
            <person name="Weigel D."/>
            <person name="Guo Y.-L."/>
        </authorList>
    </citation>
    <scope>NUCLEOTIDE SEQUENCE [LARGE SCALE GENOMIC DNA]</scope>
    <source>
        <strain evidence="2">cv. MN47</strain>
    </source>
</reference>
<dbReference type="Gramene" id="scaffold_200513.1">
    <property type="protein sequence ID" value="scaffold_200513.1"/>
    <property type="gene ID" value="scaffold_200513.1"/>
</dbReference>
<dbReference type="HOGENOM" id="CLU_2981743_0_0_1"/>
<keyword evidence="2" id="KW-1185">Reference proteome</keyword>
<gene>
    <name evidence="1" type="ORF">ARALYDRAFT_893439</name>
</gene>
<protein>
    <submittedName>
        <fullName evidence="1">Predicted protein</fullName>
    </submittedName>
</protein>
<name>D7KW71_ARALL</name>
<dbReference type="AlphaFoldDB" id="D7KW71"/>
<sequence length="58" mass="6831">MTGKREDRDYIFKSMKLFCFCGGMVKIRRRNFSGKISRRERRKSASPVTAFCDFRMAG</sequence>